<keyword evidence="2" id="KW-1185">Reference proteome</keyword>
<organism evidence="1 2">
    <name type="scientific">Thanatephorus cucumeris (strain AG1-IB / isolate 7/3/14)</name>
    <name type="common">Lettuce bottom rot fungus</name>
    <name type="synonym">Rhizoctonia solani</name>
    <dbReference type="NCBI Taxonomy" id="1108050"/>
    <lineage>
        <taxon>Eukaryota</taxon>
        <taxon>Fungi</taxon>
        <taxon>Dikarya</taxon>
        <taxon>Basidiomycota</taxon>
        <taxon>Agaricomycotina</taxon>
        <taxon>Agaricomycetes</taxon>
        <taxon>Cantharellales</taxon>
        <taxon>Ceratobasidiaceae</taxon>
        <taxon>Rhizoctonia</taxon>
        <taxon>Rhizoctonia solani AG-1</taxon>
    </lineage>
</organism>
<protein>
    <submittedName>
        <fullName evidence="1">Uncharacterized protein</fullName>
    </submittedName>
</protein>
<evidence type="ECO:0000313" key="2">
    <source>
        <dbReference type="Proteomes" id="UP000059188"/>
    </source>
</evidence>
<dbReference type="EMBL" id="LN679108">
    <property type="protein sequence ID" value="CEL63898.1"/>
    <property type="molecule type" value="Genomic_DNA"/>
</dbReference>
<name>A0A0B7G5X2_THACB</name>
<reference evidence="1 2" key="1">
    <citation type="submission" date="2014-11" db="EMBL/GenBank/DDBJ databases">
        <authorList>
            <person name="Wibberg Daniel"/>
        </authorList>
    </citation>
    <scope>NUCLEOTIDE SEQUENCE [LARGE SCALE GENOMIC DNA]</scope>
    <source>
        <strain evidence="1">Rhizoctonia solani AG1-IB 7/3/14</strain>
    </source>
</reference>
<dbReference type="Proteomes" id="UP000059188">
    <property type="component" value="Unassembled WGS sequence"/>
</dbReference>
<accession>A0A0B7G5X2</accession>
<dbReference type="AlphaFoldDB" id="A0A0B7G5X2"/>
<evidence type="ECO:0000313" key="1">
    <source>
        <dbReference type="EMBL" id="CEL63898.1"/>
    </source>
</evidence>
<gene>
    <name evidence="1" type="ORF">RSOLAG1IB_05663</name>
</gene>
<sequence length="104" mass="11288">MIVMDNVLSLAVARDQQGTYAATLRGPENLWSIHGIVILGEVSGAGDRRQGIWCARGALQSARGTLRNQVETAKGLRVQAEIPRAPECSLAPRNPVEKLTNRLK</sequence>
<proteinExistence type="predicted"/>